<feature type="transmembrane region" description="Helical" evidence="1">
    <location>
        <begin position="21"/>
        <end position="42"/>
    </location>
</feature>
<gene>
    <name evidence="2" type="ORF">DVS28_a1066</name>
</gene>
<dbReference type="Proteomes" id="UP000264006">
    <property type="component" value="Chromosome"/>
</dbReference>
<sequence>MTRPTGATNMDLSRRPWLVRAAVNAGYLAVCLAVTVYARTILGLGGST</sequence>
<dbReference type="KEGG" id="euz:DVS28_a1066"/>
<protein>
    <submittedName>
        <fullName evidence="2">Uncharacterized protein</fullName>
    </submittedName>
</protein>
<dbReference type="EMBL" id="CP031165">
    <property type="protein sequence ID" value="AXV05767.1"/>
    <property type="molecule type" value="Genomic_DNA"/>
</dbReference>
<evidence type="ECO:0000256" key="1">
    <source>
        <dbReference type="SAM" id="Phobius"/>
    </source>
</evidence>
<evidence type="ECO:0000313" key="2">
    <source>
        <dbReference type="EMBL" id="AXV05767.1"/>
    </source>
</evidence>
<keyword evidence="1" id="KW-0472">Membrane</keyword>
<evidence type="ECO:0000313" key="3">
    <source>
        <dbReference type="Proteomes" id="UP000264006"/>
    </source>
</evidence>
<reference evidence="2 3" key="1">
    <citation type="submission" date="2018-09" db="EMBL/GenBank/DDBJ databases">
        <title>Complete genome sequence of Euzebya sp. DY32-46 isolated from seawater of Pacific Ocean.</title>
        <authorList>
            <person name="Xu L."/>
            <person name="Wu Y.-H."/>
            <person name="Xu X.-W."/>
        </authorList>
    </citation>
    <scope>NUCLEOTIDE SEQUENCE [LARGE SCALE GENOMIC DNA]</scope>
    <source>
        <strain evidence="2 3">DY32-46</strain>
    </source>
</reference>
<organism evidence="2 3">
    <name type="scientific">Euzebya pacifica</name>
    <dbReference type="NCBI Taxonomy" id="1608957"/>
    <lineage>
        <taxon>Bacteria</taxon>
        <taxon>Bacillati</taxon>
        <taxon>Actinomycetota</taxon>
        <taxon>Nitriliruptoria</taxon>
        <taxon>Euzebyales</taxon>
    </lineage>
</organism>
<keyword evidence="1" id="KW-0812">Transmembrane</keyword>
<proteinExistence type="predicted"/>
<accession>A0A346XU70</accession>
<name>A0A346XU70_9ACTN</name>
<keyword evidence="3" id="KW-1185">Reference proteome</keyword>
<dbReference type="AlphaFoldDB" id="A0A346XU70"/>
<keyword evidence="1" id="KW-1133">Transmembrane helix</keyword>